<evidence type="ECO:0000256" key="2">
    <source>
        <dbReference type="ARBA" id="ARBA00022801"/>
    </source>
</evidence>
<dbReference type="PROSITE" id="PS00284">
    <property type="entry name" value="SERPIN"/>
    <property type="match status" value="1"/>
</dbReference>
<evidence type="ECO:0000256" key="3">
    <source>
        <dbReference type="ARBA" id="ARBA00023145"/>
    </source>
</evidence>
<dbReference type="InterPro" id="IPR043138">
    <property type="entry name" value="GGT_lsub"/>
</dbReference>
<protein>
    <recommendedName>
        <fullName evidence="6">Gamma-glutamyltransferase</fullName>
    </recommendedName>
</protein>
<name>A0A381U111_9ZZZZ</name>
<dbReference type="GO" id="GO:0036374">
    <property type="term" value="F:glutathione hydrolase activity"/>
    <property type="evidence" value="ECO:0007669"/>
    <property type="project" value="InterPro"/>
</dbReference>
<dbReference type="PANTHER" id="PTHR43199">
    <property type="entry name" value="GLUTATHIONE HYDROLASE"/>
    <property type="match status" value="1"/>
</dbReference>
<dbReference type="AlphaFoldDB" id="A0A381U111"/>
<dbReference type="InterPro" id="IPR043137">
    <property type="entry name" value="GGT_ssub_C"/>
</dbReference>
<dbReference type="InterPro" id="IPR029055">
    <property type="entry name" value="Ntn_hydrolases_N"/>
</dbReference>
<evidence type="ECO:0008006" key="6">
    <source>
        <dbReference type="Google" id="ProtNLM"/>
    </source>
</evidence>
<evidence type="ECO:0000256" key="4">
    <source>
        <dbReference type="ARBA" id="ARBA00023315"/>
    </source>
</evidence>
<keyword evidence="2" id="KW-0378">Hydrolase</keyword>
<dbReference type="InterPro" id="IPR051792">
    <property type="entry name" value="GGT_bact"/>
</dbReference>
<reference evidence="5" key="1">
    <citation type="submission" date="2018-05" db="EMBL/GenBank/DDBJ databases">
        <authorList>
            <person name="Lanie J.A."/>
            <person name="Ng W.-L."/>
            <person name="Kazmierczak K.M."/>
            <person name="Andrzejewski T.M."/>
            <person name="Davidsen T.M."/>
            <person name="Wayne K.J."/>
            <person name="Tettelin H."/>
            <person name="Glass J.I."/>
            <person name="Rusch D."/>
            <person name="Podicherti R."/>
            <person name="Tsui H.-C.T."/>
            <person name="Winkler M.E."/>
        </authorList>
    </citation>
    <scope>NUCLEOTIDE SEQUENCE</scope>
</reference>
<dbReference type="PRINTS" id="PR01210">
    <property type="entry name" value="GGTRANSPTASE"/>
</dbReference>
<accession>A0A381U111</accession>
<gene>
    <name evidence="5" type="ORF">METZ01_LOCUS73811</name>
</gene>
<dbReference type="SUPFAM" id="SSF56235">
    <property type="entry name" value="N-terminal nucleophile aminohydrolases (Ntn hydrolases)"/>
    <property type="match status" value="1"/>
</dbReference>
<dbReference type="InterPro" id="IPR000101">
    <property type="entry name" value="GGT_peptidase"/>
</dbReference>
<dbReference type="GO" id="GO:0006751">
    <property type="term" value="P:glutathione catabolic process"/>
    <property type="evidence" value="ECO:0007669"/>
    <property type="project" value="InterPro"/>
</dbReference>
<dbReference type="Gene3D" id="1.10.246.130">
    <property type="match status" value="1"/>
</dbReference>
<dbReference type="GO" id="GO:0016746">
    <property type="term" value="F:acyltransferase activity"/>
    <property type="evidence" value="ECO:0007669"/>
    <property type="project" value="UniProtKB-KW"/>
</dbReference>
<evidence type="ECO:0000313" key="5">
    <source>
        <dbReference type="EMBL" id="SVA20957.1"/>
    </source>
</evidence>
<proteinExistence type="predicted"/>
<evidence type="ECO:0000256" key="1">
    <source>
        <dbReference type="ARBA" id="ARBA00022679"/>
    </source>
</evidence>
<dbReference type="NCBIfam" id="TIGR00066">
    <property type="entry name" value="g_glut_trans"/>
    <property type="match status" value="1"/>
</dbReference>
<keyword evidence="3" id="KW-0865">Zymogen</keyword>
<dbReference type="Pfam" id="PF01019">
    <property type="entry name" value="G_glu_transpept"/>
    <property type="match status" value="1"/>
</dbReference>
<dbReference type="InterPro" id="IPR023795">
    <property type="entry name" value="Serpin_CS"/>
</dbReference>
<dbReference type="EMBL" id="UINC01005379">
    <property type="protein sequence ID" value="SVA20957.1"/>
    <property type="molecule type" value="Genomic_DNA"/>
</dbReference>
<dbReference type="Gene3D" id="3.60.20.40">
    <property type="match status" value="1"/>
</dbReference>
<dbReference type="PANTHER" id="PTHR43199:SF1">
    <property type="entry name" value="GLUTATHIONE HYDROLASE PROENZYME"/>
    <property type="match status" value="1"/>
</dbReference>
<sequence length="575" mass="62432">MKRSVILTVWVFVAFIYFNLLVAAPDSIFRYSDRVHPDIADSNMVVSQNQIATEVGYQILEQGGNAVDAATAIGFALAVTLPRAGNLGGGGFMLIYDSSTKKVSTIDYRSAAPEKAKSEMFLNKNGGVIRYGYIVTAVPGTVAGLIKAHEEHGNLSLQKVIEPSIDLASKGFRVTYDLFQALNFGKVSLLEDRTSKTKFYDSDQNTLPADSLLIQPDLAKTLRLISTKGKDGFYKGKTAELISQASKDNGGLITQKDLASYEAKERTAIRTSYRGYQVVTMPPTASGGLVLLQTLNILENFNLREQGHNSANAIHLLSESMKRGYADRTRYHGDPDYFPVPIDQLINKDYSKERALSIDLDSVTPSSEIFPGKIIVVDESPDTTHFSVIDSEGNAVSNTYTLGSSFGSGVTVPGGGFLLNNQMRNFSHSYGKSERISLSTSPANRLQPGKRMISTQTPTMVFDQKGNLFMILGSPGGGRIPNIVAQVISNVIDHDMGYAEAVMAPRINQRLGGKLELETGFSRDTIQLLTLKGHKPTSAPSMGSVQAIFIDKPFIYGVADTRRPGAAAKGKTNLK</sequence>
<organism evidence="5">
    <name type="scientific">marine metagenome</name>
    <dbReference type="NCBI Taxonomy" id="408172"/>
    <lineage>
        <taxon>unclassified sequences</taxon>
        <taxon>metagenomes</taxon>
        <taxon>ecological metagenomes</taxon>
    </lineage>
</organism>
<keyword evidence="4" id="KW-0012">Acyltransferase</keyword>
<keyword evidence="1" id="KW-0808">Transferase</keyword>